<evidence type="ECO:0000313" key="2">
    <source>
        <dbReference type="EMBL" id="THG07571.1"/>
    </source>
</evidence>
<gene>
    <name evidence="2" type="ORF">TEA_014681</name>
</gene>
<dbReference type="Pfam" id="PF00118">
    <property type="entry name" value="Cpn60_TCP1"/>
    <property type="match status" value="2"/>
</dbReference>
<dbReference type="GO" id="GO:0005524">
    <property type="term" value="F:ATP binding"/>
    <property type="evidence" value="ECO:0007669"/>
    <property type="project" value="InterPro"/>
</dbReference>
<dbReference type="PANTHER" id="PTHR13078">
    <property type="entry name" value="PEROXISOMAL MULTIFUNCTIONAL ENZYME TYPE 2-RELATED"/>
    <property type="match status" value="1"/>
</dbReference>
<feature type="domain" description="Peroxisomal multifunctional enzyme type 2-like N-terminal" evidence="1">
    <location>
        <begin position="406"/>
        <end position="453"/>
    </location>
</feature>
<dbReference type="Gene3D" id="3.50.7.10">
    <property type="entry name" value="GroEL"/>
    <property type="match status" value="1"/>
</dbReference>
<proteinExistence type="predicted"/>
<dbReference type="Gene3D" id="1.10.560.10">
    <property type="entry name" value="GroEL-like equatorial domain"/>
    <property type="match status" value="1"/>
</dbReference>
<dbReference type="Gene3D" id="3.10.129.10">
    <property type="entry name" value="Hotdog Thioesterase"/>
    <property type="match status" value="1"/>
</dbReference>
<dbReference type="Pfam" id="PF22622">
    <property type="entry name" value="MFE-2_hydrat-2_N"/>
    <property type="match status" value="1"/>
</dbReference>
<dbReference type="SUPFAM" id="SSF52029">
    <property type="entry name" value="GroEL apical domain-like"/>
    <property type="match status" value="1"/>
</dbReference>
<dbReference type="AlphaFoldDB" id="A0A4S4DW50"/>
<reference evidence="2 3" key="1">
    <citation type="journal article" date="2018" name="Proc. Natl. Acad. Sci. U.S.A.">
        <title>Draft genome sequence of Camellia sinensis var. sinensis provides insights into the evolution of the tea genome and tea quality.</title>
        <authorList>
            <person name="Wei C."/>
            <person name="Yang H."/>
            <person name="Wang S."/>
            <person name="Zhao J."/>
            <person name="Liu C."/>
            <person name="Gao L."/>
            <person name="Xia E."/>
            <person name="Lu Y."/>
            <person name="Tai Y."/>
            <person name="She G."/>
            <person name="Sun J."/>
            <person name="Cao H."/>
            <person name="Tong W."/>
            <person name="Gao Q."/>
            <person name="Li Y."/>
            <person name="Deng W."/>
            <person name="Jiang X."/>
            <person name="Wang W."/>
            <person name="Chen Q."/>
            <person name="Zhang S."/>
            <person name="Li H."/>
            <person name="Wu J."/>
            <person name="Wang P."/>
            <person name="Li P."/>
            <person name="Shi C."/>
            <person name="Zheng F."/>
            <person name="Jian J."/>
            <person name="Huang B."/>
            <person name="Shan D."/>
            <person name="Shi M."/>
            <person name="Fang C."/>
            <person name="Yue Y."/>
            <person name="Li F."/>
            <person name="Li D."/>
            <person name="Wei S."/>
            <person name="Han B."/>
            <person name="Jiang C."/>
            <person name="Yin Y."/>
            <person name="Xia T."/>
            <person name="Zhang Z."/>
            <person name="Bennetzen J.L."/>
            <person name="Zhao S."/>
            <person name="Wan X."/>
        </authorList>
    </citation>
    <scope>NUCLEOTIDE SEQUENCE [LARGE SCALE GENOMIC DNA]</scope>
    <source>
        <strain evidence="3">cv. Shuchazao</strain>
        <tissue evidence="2">Leaf</tissue>
    </source>
</reference>
<dbReference type="GO" id="GO:0044594">
    <property type="term" value="F:17-beta-hydroxysteroid dehydrogenase (NAD+) activity"/>
    <property type="evidence" value="ECO:0007669"/>
    <property type="project" value="TreeGrafter"/>
</dbReference>
<dbReference type="InterPro" id="IPR002423">
    <property type="entry name" value="Cpn60/GroEL/TCP-1"/>
</dbReference>
<name>A0A4S4DW50_CAMSN</name>
<dbReference type="STRING" id="542762.A0A4S4DW50"/>
<dbReference type="InterPro" id="IPR054357">
    <property type="entry name" value="MFE-2_N"/>
</dbReference>
<evidence type="ECO:0000313" key="3">
    <source>
        <dbReference type="Proteomes" id="UP000306102"/>
    </source>
</evidence>
<dbReference type="GO" id="GO:0005777">
    <property type="term" value="C:peroxisome"/>
    <property type="evidence" value="ECO:0007669"/>
    <property type="project" value="TreeGrafter"/>
</dbReference>
<dbReference type="InterPro" id="IPR027413">
    <property type="entry name" value="GROEL-like_equatorial_sf"/>
</dbReference>
<dbReference type="InterPro" id="IPR027409">
    <property type="entry name" value="GroEL-like_apical_dom_sf"/>
</dbReference>
<dbReference type="InterPro" id="IPR029069">
    <property type="entry name" value="HotDog_dom_sf"/>
</dbReference>
<accession>A0A4S4DW50</accession>
<sequence length="833" mass="92058">MAAECARNGLLQKVMDNKEDAEIAKKVQYPLKLCATKFTFCEYTRKKNNSRVQIAFAFPSLFVSNQKKVQFILDKKIGIGPKHIENAKILVANTAMDVDKVKIYGARVRVDSMSRVAEIEGADKEKIRERVQKIIALGINCFVNRQLIYNFPEKLFADAGILAIEHADFDGIEHLALVTGGEIASTFASSLRKFWLTVNDSRVLLGGGWPEMVMAKAVDELARKTLGRKSHAIEAFSRALVAIPTIIADNAGLDSAELVAQLRAEHHKEGSNTGIDVISRSVSCGRARSFYAAVSRFGPFCRLGPALDLSVMDLENATSWLSRKRVLTREKDFCNLSMADSSSLIDPELVISHKFPEGFKIVDGEQGEMTLHLDAALYALGVGACGRDALDKYELKYVYHEDGQQSIQMQNKASISGLHDKGKAAILEVEIISYEKESSEPICLNRMTVYLRGAGGFSKSSHPYSYSKNSASQNLAAKIPNRQPFAVYEECTQPSQACSIYIALLYRLFGDYNPLHSDPKVAEIAGGDPNMIKNISGRFLLHVYPGETLIMEMWLEGLSVMSQVLHGPAINGLLVGVSEQTGVGSSDALRNMLEQFTQSPAMRNTVNQMAQQFDNHDLGNMLSGFGRGQGGGIDLTSMVQQMMPIVSQALSGRSTIPQQLPVVRPDPQPQYNERNLSGVEKANDQDTQTELQEMVQRIEHQTPPEEIFRTIAESAAQVYDSGSDGEDLVNELCREEGLASVIILSYAISLPVTISISKQLNLWRFFVMIFVSDFRVETALQRSHNYPVLSRMVSDIIIIVLDGRVAGAQFYIGVDLDVFRHNTFGLQVAVQLC</sequence>
<comment type="caution">
    <text evidence="2">The sequence shown here is derived from an EMBL/GenBank/DDBJ whole genome shotgun (WGS) entry which is preliminary data.</text>
</comment>
<protein>
    <recommendedName>
        <fullName evidence="1">Peroxisomal multifunctional enzyme type 2-like N-terminal domain-containing protein</fullName>
    </recommendedName>
</protein>
<dbReference type="PANTHER" id="PTHR13078:SF56">
    <property type="entry name" value="PEROXISOMAL MULTIFUNCTIONAL ENZYME TYPE 2"/>
    <property type="match status" value="1"/>
</dbReference>
<dbReference type="GO" id="GO:0006635">
    <property type="term" value="P:fatty acid beta-oxidation"/>
    <property type="evidence" value="ECO:0007669"/>
    <property type="project" value="TreeGrafter"/>
</dbReference>
<keyword evidence="3" id="KW-1185">Reference proteome</keyword>
<dbReference type="GO" id="GO:0004300">
    <property type="term" value="F:enoyl-CoA hydratase activity"/>
    <property type="evidence" value="ECO:0007669"/>
    <property type="project" value="TreeGrafter"/>
</dbReference>
<organism evidence="2 3">
    <name type="scientific">Camellia sinensis var. sinensis</name>
    <name type="common">China tea</name>
    <dbReference type="NCBI Taxonomy" id="542762"/>
    <lineage>
        <taxon>Eukaryota</taxon>
        <taxon>Viridiplantae</taxon>
        <taxon>Streptophyta</taxon>
        <taxon>Embryophyta</taxon>
        <taxon>Tracheophyta</taxon>
        <taxon>Spermatophyta</taxon>
        <taxon>Magnoliopsida</taxon>
        <taxon>eudicotyledons</taxon>
        <taxon>Gunneridae</taxon>
        <taxon>Pentapetalae</taxon>
        <taxon>asterids</taxon>
        <taxon>Ericales</taxon>
        <taxon>Theaceae</taxon>
        <taxon>Camellia</taxon>
    </lineage>
</organism>
<evidence type="ECO:0000259" key="1">
    <source>
        <dbReference type="Pfam" id="PF22622"/>
    </source>
</evidence>
<dbReference type="GO" id="GO:0003857">
    <property type="term" value="F:(3S)-3-hydroxyacyl-CoA dehydrogenase (NAD+) activity"/>
    <property type="evidence" value="ECO:0007669"/>
    <property type="project" value="TreeGrafter"/>
</dbReference>
<dbReference type="SUPFAM" id="SSF48592">
    <property type="entry name" value="GroEL equatorial domain-like"/>
    <property type="match status" value="1"/>
</dbReference>
<dbReference type="EMBL" id="SDRB02009926">
    <property type="protein sequence ID" value="THG07571.1"/>
    <property type="molecule type" value="Genomic_DNA"/>
</dbReference>
<dbReference type="Proteomes" id="UP000306102">
    <property type="component" value="Unassembled WGS sequence"/>
</dbReference>
<dbReference type="SUPFAM" id="SSF54637">
    <property type="entry name" value="Thioesterase/thiol ester dehydrase-isomerase"/>
    <property type="match status" value="2"/>
</dbReference>